<dbReference type="Gene3D" id="3.40.50.1440">
    <property type="entry name" value="Tubulin/FtsZ, GTPase domain"/>
    <property type="match status" value="1"/>
</dbReference>
<dbReference type="eggNOG" id="KOG0231">
    <property type="taxonomic scope" value="Eukaryota"/>
</dbReference>
<dbReference type="Pfam" id="PF02493">
    <property type="entry name" value="MORN"/>
    <property type="match status" value="3"/>
</dbReference>
<feature type="compositionally biased region" description="Polar residues" evidence="2">
    <location>
        <begin position="365"/>
        <end position="378"/>
    </location>
</feature>
<dbReference type="AlphaFoldDB" id="A0A0D3AQK9"/>
<dbReference type="Gramene" id="Bo2g082440.1">
    <property type="protein sequence ID" value="Bo2g082440.1"/>
    <property type="gene ID" value="Bo2g082440"/>
</dbReference>
<dbReference type="EnsemblPlants" id="Bo2g082440.1">
    <property type="protein sequence ID" value="Bo2g082440.1"/>
    <property type="gene ID" value="Bo2g082440"/>
</dbReference>
<evidence type="ECO:0000256" key="1">
    <source>
        <dbReference type="ARBA" id="ARBA00022737"/>
    </source>
</evidence>
<dbReference type="GO" id="GO:0010020">
    <property type="term" value="P:chloroplast fission"/>
    <property type="evidence" value="ECO:0007669"/>
    <property type="project" value="TreeGrafter"/>
</dbReference>
<dbReference type="OMA" id="RHIDIEI"/>
<dbReference type="PANTHER" id="PTHR43215:SF15">
    <property type="entry name" value="PROTEIN ACCUMULATION AND REPLICATION OF CHLOROPLASTS 3, CHLOROPLASTIC"/>
    <property type="match status" value="1"/>
</dbReference>
<evidence type="ECO:0000256" key="2">
    <source>
        <dbReference type="SAM" id="MobiDB-lite"/>
    </source>
</evidence>
<feature type="region of interest" description="Disordered" evidence="2">
    <location>
        <begin position="365"/>
        <end position="387"/>
    </location>
</feature>
<dbReference type="Gene3D" id="2.20.110.10">
    <property type="entry name" value="Histone H3 K4-specific methyltransferase SET7/9 N-terminal domain"/>
    <property type="match status" value="1"/>
</dbReference>
<reference evidence="3 4" key="1">
    <citation type="journal article" date="2014" name="Genome Biol.">
        <title>Transcriptome and methylome profiling reveals relics of genome dominance in the mesopolyploid Brassica oleracea.</title>
        <authorList>
            <person name="Parkin I.A."/>
            <person name="Koh C."/>
            <person name="Tang H."/>
            <person name="Robinson S.J."/>
            <person name="Kagale S."/>
            <person name="Clarke W.E."/>
            <person name="Town C.D."/>
            <person name="Nixon J."/>
            <person name="Krishnakumar V."/>
            <person name="Bidwell S.L."/>
            <person name="Denoeud F."/>
            <person name="Belcram H."/>
            <person name="Links M.G."/>
            <person name="Just J."/>
            <person name="Clarke C."/>
            <person name="Bender T."/>
            <person name="Huebert T."/>
            <person name="Mason A.S."/>
            <person name="Pires J.C."/>
            <person name="Barker G."/>
            <person name="Moore J."/>
            <person name="Walley P.G."/>
            <person name="Manoli S."/>
            <person name="Batley J."/>
            <person name="Edwards D."/>
            <person name="Nelson M.N."/>
            <person name="Wang X."/>
            <person name="Paterson A.H."/>
            <person name="King G."/>
            <person name="Bancroft I."/>
            <person name="Chalhoub B."/>
            <person name="Sharpe A.G."/>
        </authorList>
    </citation>
    <scope>NUCLEOTIDE SEQUENCE</scope>
    <source>
        <strain evidence="3 4">cv. TO1000</strain>
    </source>
</reference>
<keyword evidence="1" id="KW-0677">Repeat</keyword>
<dbReference type="InterPro" id="IPR003409">
    <property type="entry name" value="MORN"/>
</dbReference>
<name>A0A0D3AQK9_BRAOL</name>
<dbReference type="STRING" id="109376.A0A0D3AQK9"/>
<dbReference type="SUPFAM" id="SSF82185">
    <property type="entry name" value="Histone H3 K4-specific methyltransferase SET7/9 N-terminal domain"/>
    <property type="match status" value="1"/>
</dbReference>
<sequence length="459" mass="50579">MSDLDLASGMILVKRTLRGDERRWKSEEKTMRHATVERDERGAEFIEVQGPSSLWLVCWICFCALRSKGSLAVAVLLRPFSFEGRRHIDIEILLQEDLVTLDEVLRNANNAVSMAVNAVSALISISILLSLMGMHANFIEVTHKDLKELEASEVTTVGFGAGHNLKTSILQAIFDCPFFRPGIKDLNAIICIVASSVALHKKDVKTILPTFRQVMEYTGDIIVSTVHEPDLEPKQRKLPAKTTCFSGLIPFVLNIFEKYRSQLQKETSSGLGDVLVAIEDAADSTDVRSSSQSVEGLETDSEELPGVSVSENGDNYGSIQREPIANWSMDPGHKIEQNRVADSGDTTVLSLAIVNLPVGVRPSKNLNGSLSVTSQPSRNAERDSSKRWSPIIGMQYRGELFKGRCQGGLSEGKGRLVFGDGSIYDGMWHKGKRCGLGTFYFKNGDVFQGTWSEDLIHGK</sequence>
<dbReference type="PANTHER" id="PTHR43215">
    <property type="entry name" value="RADIAL SPOKE HEAD 1 HOMOLOG"/>
    <property type="match status" value="1"/>
</dbReference>
<reference evidence="3" key="2">
    <citation type="submission" date="2015-03" db="UniProtKB">
        <authorList>
            <consortium name="EnsemblPlants"/>
        </authorList>
    </citation>
    <scope>IDENTIFICATION</scope>
</reference>
<proteinExistence type="predicted"/>
<keyword evidence="4" id="KW-1185">Reference proteome</keyword>
<dbReference type="SMART" id="SM00698">
    <property type="entry name" value="MORN"/>
    <property type="match status" value="1"/>
</dbReference>
<accession>A0A0D3AQK9</accession>
<evidence type="ECO:0000313" key="3">
    <source>
        <dbReference type="EnsemblPlants" id="Bo2g082440.1"/>
    </source>
</evidence>
<dbReference type="HOGENOM" id="CLU_596650_0_0_1"/>
<dbReference type="GO" id="GO:0009707">
    <property type="term" value="C:chloroplast outer membrane"/>
    <property type="evidence" value="ECO:0007669"/>
    <property type="project" value="TreeGrafter"/>
</dbReference>
<protein>
    <submittedName>
        <fullName evidence="3">Uncharacterized protein</fullName>
    </submittedName>
</protein>
<feature type="region of interest" description="Disordered" evidence="2">
    <location>
        <begin position="286"/>
        <end position="315"/>
    </location>
</feature>
<evidence type="ECO:0000313" key="4">
    <source>
        <dbReference type="Proteomes" id="UP000032141"/>
    </source>
</evidence>
<dbReference type="GO" id="GO:0005829">
    <property type="term" value="C:cytosol"/>
    <property type="evidence" value="ECO:0007669"/>
    <property type="project" value="TreeGrafter"/>
</dbReference>
<dbReference type="InterPro" id="IPR036525">
    <property type="entry name" value="Tubulin/FtsZ_GTPase_sf"/>
</dbReference>
<organism evidence="3 4">
    <name type="scientific">Brassica oleracea var. oleracea</name>
    <dbReference type="NCBI Taxonomy" id="109376"/>
    <lineage>
        <taxon>Eukaryota</taxon>
        <taxon>Viridiplantae</taxon>
        <taxon>Streptophyta</taxon>
        <taxon>Embryophyta</taxon>
        <taxon>Tracheophyta</taxon>
        <taxon>Spermatophyta</taxon>
        <taxon>Magnoliopsida</taxon>
        <taxon>eudicotyledons</taxon>
        <taxon>Gunneridae</taxon>
        <taxon>Pentapetalae</taxon>
        <taxon>rosids</taxon>
        <taxon>malvids</taxon>
        <taxon>Brassicales</taxon>
        <taxon>Brassicaceae</taxon>
        <taxon>Brassiceae</taxon>
        <taxon>Brassica</taxon>
    </lineage>
</organism>
<dbReference type="Proteomes" id="UP000032141">
    <property type="component" value="Chromosome C2"/>
</dbReference>